<evidence type="ECO:0000313" key="2">
    <source>
        <dbReference type="EnsemblPlants" id="TraesCS5A02G264700.1.cds1"/>
    </source>
</evidence>
<evidence type="ECO:0000256" key="1">
    <source>
        <dbReference type="SAM" id="MobiDB-lite"/>
    </source>
</evidence>
<dbReference type="Gramene" id="TraesCS5A03G0656000.1">
    <property type="protein sequence ID" value="TraesCS5A03G0656000.1.CDS1"/>
    <property type="gene ID" value="TraesCS5A03G0656000"/>
</dbReference>
<name>A0A3B6KHT3_WHEAT</name>
<keyword evidence="3" id="KW-1185">Reference proteome</keyword>
<reference evidence="2" key="1">
    <citation type="submission" date="2018-08" db="EMBL/GenBank/DDBJ databases">
        <authorList>
            <person name="Rossello M."/>
        </authorList>
    </citation>
    <scope>NUCLEOTIDE SEQUENCE [LARGE SCALE GENOMIC DNA]</scope>
    <source>
        <strain evidence="2">cv. Chinese Spring</strain>
    </source>
</reference>
<dbReference type="AlphaFoldDB" id="A0A3B6KHT3"/>
<proteinExistence type="predicted"/>
<dbReference type="Gramene" id="TraesCS5A02G264700.1">
    <property type="protein sequence ID" value="TraesCS5A02G264700.1.cds1"/>
    <property type="gene ID" value="TraesCS5A02G264700"/>
</dbReference>
<evidence type="ECO:0000313" key="3">
    <source>
        <dbReference type="Proteomes" id="UP000019116"/>
    </source>
</evidence>
<dbReference type="EnsemblPlants" id="TraesCS5A02G264700.1">
    <property type="protein sequence ID" value="TraesCS5A02G264700.1.cds1"/>
    <property type="gene ID" value="TraesCS5A02G264700"/>
</dbReference>
<sequence length="210" mass="23329">MNIITNSEGEVVNTYNPSQVLFFGNLEFIVDSYRELHLCSPAHCQTHELELIFINPPTSHFVANVESLHDVLGEHDVEEEESNESCPEAIPVRPWPWQTTASYMVDNHVSGRDNTNAEDFDDDDALGEDDPALLTTPVKGTDEPSKKFDSRELIYAEGLLSASCTRTEILRPQLHQDASCISITTSLTTDSSLVFLHQPRLIGLTSLTVG</sequence>
<organism evidence="2">
    <name type="scientific">Triticum aestivum</name>
    <name type="common">Wheat</name>
    <dbReference type="NCBI Taxonomy" id="4565"/>
    <lineage>
        <taxon>Eukaryota</taxon>
        <taxon>Viridiplantae</taxon>
        <taxon>Streptophyta</taxon>
        <taxon>Embryophyta</taxon>
        <taxon>Tracheophyta</taxon>
        <taxon>Spermatophyta</taxon>
        <taxon>Magnoliopsida</taxon>
        <taxon>Liliopsida</taxon>
        <taxon>Poales</taxon>
        <taxon>Poaceae</taxon>
        <taxon>BOP clade</taxon>
        <taxon>Pooideae</taxon>
        <taxon>Triticodae</taxon>
        <taxon>Triticeae</taxon>
        <taxon>Triticinae</taxon>
        <taxon>Triticum</taxon>
    </lineage>
</organism>
<feature type="compositionally biased region" description="Acidic residues" evidence="1">
    <location>
        <begin position="116"/>
        <end position="131"/>
    </location>
</feature>
<reference evidence="2" key="2">
    <citation type="submission" date="2018-10" db="UniProtKB">
        <authorList>
            <consortium name="EnsemblPlants"/>
        </authorList>
    </citation>
    <scope>IDENTIFICATION</scope>
</reference>
<dbReference type="Proteomes" id="UP000019116">
    <property type="component" value="Chromosome 5A"/>
</dbReference>
<accession>A0A3B6KHT3</accession>
<protein>
    <submittedName>
        <fullName evidence="2">Uncharacterized protein</fullName>
    </submittedName>
</protein>
<feature type="region of interest" description="Disordered" evidence="1">
    <location>
        <begin position="108"/>
        <end position="145"/>
    </location>
</feature>